<evidence type="ECO:0000313" key="2">
    <source>
        <dbReference type="Proteomes" id="UP000619293"/>
    </source>
</evidence>
<accession>A0A8J3KAR8</accession>
<comment type="caution">
    <text evidence="1">The sequence shown here is derived from an EMBL/GenBank/DDBJ whole genome shotgun (WGS) entry which is preliminary data.</text>
</comment>
<dbReference type="RefSeq" id="WP_191838088.1">
    <property type="nucleotide sequence ID" value="NZ_BAAALB010000003.1"/>
</dbReference>
<dbReference type="InterPro" id="IPR026337">
    <property type="entry name" value="AKG_HExxH"/>
</dbReference>
<name>A0A8J3KAR8_9ACTN</name>
<sequence length="407" mass="43578">MMRYHTIAPDAFDSLSRVTADPEVAAFLRKVRLSRTLLLIRHIALSLDDEPAVAALAAAQTADAAAFERVMAYPWVGVWAARYVRSSADDGDRAHLSAVAGAAALRAGVPEAVPLLSVRPGGTIALPTLGAFVGERHPRRVAPADLTGTSWLPVRHVRLPCTDGGEWALATDDVDPYRDCHGSAAAERLDGPTWDTWTEMLRRAWDVIAEHTPLRALEIEAGLSAVTPLSSSGSRGGDSATNGDAFGGFAMSLVDDPYSVAATMIHEFQHSRLNALTDLVTLVDGTSADLYFAPWRRDARPLEALIHGIFAFIAVAQMWQAVRHVPTVEEAATRHFALIRAQLSRAARPLPLASGLTAAGRRLVAGLAAAVEELADHDVPPAVHRDAVRAVDAAEHRLSTTQVRLPA</sequence>
<reference evidence="1 2" key="1">
    <citation type="submission" date="2021-01" db="EMBL/GenBank/DDBJ databases">
        <title>Whole genome shotgun sequence of Catellatospora chokoriensis NBRC 107358.</title>
        <authorList>
            <person name="Komaki H."/>
            <person name="Tamura T."/>
        </authorList>
    </citation>
    <scope>NUCLEOTIDE SEQUENCE [LARGE SCALE GENOMIC DNA]</scope>
    <source>
        <strain evidence="1 2">NBRC 107358</strain>
    </source>
</reference>
<dbReference type="AlphaFoldDB" id="A0A8J3KAR8"/>
<dbReference type="NCBIfam" id="TIGR04267">
    <property type="entry name" value="mod_HExxH"/>
    <property type="match status" value="1"/>
</dbReference>
<dbReference type="Proteomes" id="UP000619293">
    <property type="component" value="Unassembled WGS sequence"/>
</dbReference>
<organism evidence="1 2">
    <name type="scientific">Catellatospora chokoriensis</name>
    <dbReference type="NCBI Taxonomy" id="310353"/>
    <lineage>
        <taxon>Bacteria</taxon>
        <taxon>Bacillati</taxon>
        <taxon>Actinomycetota</taxon>
        <taxon>Actinomycetes</taxon>
        <taxon>Micromonosporales</taxon>
        <taxon>Micromonosporaceae</taxon>
        <taxon>Catellatospora</taxon>
    </lineage>
</organism>
<protein>
    <submittedName>
        <fullName evidence="1">HEXXH motif domain-containing protein</fullName>
    </submittedName>
</protein>
<proteinExistence type="predicted"/>
<gene>
    <name evidence="1" type="ORF">Cch02nite_66720</name>
</gene>
<evidence type="ECO:0000313" key="1">
    <source>
        <dbReference type="EMBL" id="GIF93228.1"/>
    </source>
</evidence>
<keyword evidence="2" id="KW-1185">Reference proteome</keyword>
<dbReference type="EMBL" id="BONG01000058">
    <property type="protein sequence ID" value="GIF93228.1"/>
    <property type="molecule type" value="Genomic_DNA"/>
</dbReference>